<keyword evidence="1" id="KW-0732">Signal</keyword>
<evidence type="ECO:0000313" key="3">
    <source>
        <dbReference type="Proteomes" id="UP001169491"/>
    </source>
</evidence>
<feature type="signal peptide" evidence="1">
    <location>
        <begin position="1"/>
        <end position="22"/>
    </location>
</feature>
<dbReference type="EMBL" id="JAGGJC010000005">
    <property type="protein sequence ID" value="MDN7130448.1"/>
    <property type="molecule type" value="Genomic_DNA"/>
</dbReference>
<dbReference type="Pfam" id="PF11306">
    <property type="entry name" value="DUF3108"/>
    <property type="match status" value="1"/>
</dbReference>
<dbReference type="InterPro" id="IPR021457">
    <property type="entry name" value="DUF3108"/>
</dbReference>
<evidence type="ECO:0000313" key="2">
    <source>
        <dbReference type="EMBL" id="MDN7130448.1"/>
    </source>
</evidence>
<dbReference type="RefSeq" id="WP_301834771.1">
    <property type="nucleotide sequence ID" value="NZ_JAGGJC010000005.1"/>
</dbReference>
<evidence type="ECO:0000256" key="1">
    <source>
        <dbReference type="SAM" id="SignalP"/>
    </source>
</evidence>
<dbReference type="Proteomes" id="UP001169491">
    <property type="component" value="Unassembled WGS sequence"/>
</dbReference>
<sequence length="234" mass="26842">MNAVVKWLAAPLAGLLMTPVFSAELAVYDARYEVERGGSNYGEATRKLSQRDDGTYVLQNETEISFLFLSDVRRYDSTFTFVDGWIEPLTFRFKRSGTGSNKSMNVRFDSQNEQVLEAESGTPLPVDWYANLLDEASMLEQLRYDLQQSSNTDFSYRIVDDKGEYDEQRFRRGELEVLSLPFGTVEALKVSRVRKSSTRETHYWFAPELGYVMVKMEQLKEGDEVATLVLETLN</sequence>
<organism evidence="2 3">
    <name type="scientific">Pseudidiomarina terrestris</name>
    <dbReference type="NCBI Taxonomy" id="2820060"/>
    <lineage>
        <taxon>Bacteria</taxon>
        <taxon>Pseudomonadati</taxon>
        <taxon>Pseudomonadota</taxon>
        <taxon>Gammaproteobacteria</taxon>
        <taxon>Alteromonadales</taxon>
        <taxon>Idiomarinaceae</taxon>
        <taxon>Pseudidiomarina</taxon>
    </lineage>
</organism>
<comment type="caution">
    <text evidence="2">The sequence shown here is derived from an EMBL/GenBank/DDBJ whole genome shotgun (WGS) entry which is preliminary data.</text>
</comment>
<proteinExistence type="predicted"/>
<accession>A0ABT8MKS6</accession>
<keyword evidence="3" id="KW-1185">Reference proteome</keyword>
<reference evidence="2 3" key="1">
    <citation type="submission" date="2021-03" db="EMBL/GenBank/DDBJ databases">
        <title>Pseudidiomarina terrestris, a new bacterium isolated from saline soil.</title>
        <authorList>
            <person name="Galisteo C."/>
            <person name="De La Haba R."/>
            <person name="Sanchez-Porro C."/>
            <person name="Ventosa A."/>
        </authorList>
    </citation>
    <scope>NUCLEOTIDE SEQUENCE [LARGE SCALE GENOMIC DNA]</scope>
    <source>
        <strain evidence="3">1APR75-15</strain>
    </source>
</reference>
<gene>
    <name evidence="2" type="ORF">J6I92_11250</name>
</gene>
<feature type="chain" id="PRO_5046037905" evidence="1">
    <location>
        <begin position="23"/>
        <end position="234"/>
    </location>
</feature>
<protein>
    <submittedName>
        <fullName evidence="2">DUF3108 domain-containing protein</fullName>
    </submittedName>
</protein>
<name>A0ABT8MKS6_9GAMM</name>